<evidence type="ECO:0000256" key="6">
    <source>
        <dbReference type="SAM" id="MobiDB-lite"/>
    </source>
</evidence>
<gene>
    <name evidence="8" type="ORF">IM660_16720</name>
</gene>
<dbReference type="AlphaFoldDB" id="A0A7M1T0Q4"/>
<evidence type="ECO:0000256" key="4">
    <source>
        <dbReference type="ARBA" id="ARBA00022989"/>
    </source>
</evidence>
<evidence type="ECO:0000256" key="5">
    <source>
        <dbReference type="ARBA" id="ARBA00023136"/>
    </source>
</evidence>
<dbReference type="InterPro" id="IPR010343">
    <property type="entry name" value="ArAE_1"/>
</dbReference>
<accession>A0A7M1T0Q4</accession>
<feature type="transmembrane region" description="Helical" evidence="7">
    <location>
        <begin position="20"/>
        <end position="39"/>
    </location>
</feature>
<dbReference type="GO" id="GO:0005886">
    <property type="term" value="C:plasma membrane"/>
    <property type="evidence" value="ECO:0007669"/>
    <property type="project" value="UniProtKB-SubCell"/>
</dbReference>
<feature type="region of interest" description="Disordered" evidence="6">
    <location>
        <begin position="302"/>
        <end position="322"/>
    </location>
</feature>
<evidence type="ECO:0000256" key="1">
    <source>
        <dbReference type="ARBA" id="ARBA00004651"/>
    </source>
</evidence>
<keyword evidence="3 7" id="KW-0812">Transmembrane</keyword>
<evidence type="ECO:0000256" key="2">
    <source>
        <dbReference type="ARBA" id="ARBA00022475"/>
    </source>
</evidence>
<evidence type="ECO:0000256" key="3">
    <source>
        <dbReference type="ARBA" id="ARBA00022692"/>
    </source>
</evidence>
<proteinExistence type="predicted"/>
<keyword evidence="4 7" id="KW-1133">Transmembrane helix</keyword>
<comment type="subcellular location">
    <subcellularLocation>
        <location evidence="1">Cell membrane</location>
        <topology evidence="1">Multi-pass membrane protein</topology>
    </subcellularLocation>
</comment>
<dbReference type="KEGG" id="halt:IM660_16720"/>
<evidence type="ECO:0000313" key="9">
    <source>
        <dbReference type="Proteomes" id="UP000593758"/>
    </source>
</evidence>
<dbReference type="EMBL" id="CP063169">
    <property type="protein sequence ID" value="QOR72847.1"/>
    <property type="molecule type" value="Genomic_DNA"/>
</dbReference>
<dbReference type="Pfam" id="PF06081">
    <property type="entry name" value="ArAE_1"/>
    <property type="match status" value="1"/>
</dbReference>
<keyword evidence="2" id="KW-1003">Cell membrane</keyword>
<name>A0A7M1T0Q4_9MICO</name>
<keyword evidence="5 7" id="KW-0472">Membrane</keyword>
<feature type="transmembrane region" description="Helical" evidence="7">
    <location>
        <begin position="46"/>
        <end position="63"/>
    </location>
</feature>
<keyword evidence="9" id="KW-1185">Reference proteome</keyword>
<feature type="transmembrane region" description="Helical" evidence="7">
    <location>
        <begin position="75"/>
        <end position="102"/>
    </location>
</feature>
<feature type="compositionally biased region" description="Acidic residues" evidence="6">
    <location>
        <begin position="306"/>
        <end position="322"/>
    </location>
</feature>
<organism evidence="8 9">
    <name type="scientific">Ruania alkalisoli</name>
    <dbReference type="NCBI Taxonomy" id="2779775"/>
    <lineage>
        <taxon>Bacteria</taxon>
        <taxon>Bacillati</taxon>
        <taxon>Actinomycetota</taxon>
        <taxon>Actinomycetes</taxon>
        <taxon>Micrococcales</taxon>
        <taxon>Ruaniaceae</taxon>
        <taxon>Ruania</taxon>
    </lineage>
</organism>
<evidence type="ECO:0000313" key="8">
    <source>
        <dbReference type="EMBL" id="QOR72847.1"/>
    </source>
</evidence>
<dbReference type="Proteomes" id="UP000593758">
    <property type="component" value="Chromosome"/>
</dbReference>
<sequence length="376" mass="40687">MLAGLLERVRTPEFVTDVLQIAKCVIAATVAWWLSVNVLESQLPFLAPWTALLAVHATVYRSLTRGVQTTVATTIGVGLSFLVGGLIGVSVWTFALAVLVGLAGSRITGLRSEGIAIATTAVFVLGSGFGEQAPLLADRLIEVSVGVGVGVAVNVLFVPPLRDRQAERYVGSLNHRIGEVLIEMADELAGSWNSDRAEAWVAETESIDEEVAQGWQTMRFARESRKVNPRRYVPTSLRSARVRDRAAGEVEYEGILGRLDEGVSHLRHLARILRESTYAEAPWDEEFRHEWVPIVRDLGRRLQGDGDGDGDGDGEGESESDGIGERIDTLARRFSGPDGVPAGDLWPVYGALLTSVRHLLVIVDDVTLAREGTSGS</sequence>
<reference evidence="8 9" key="1">
    <citation type="submission" date="2020-10" db="EMBL/GenBank/DDBJ databases">
        <title>Haloactinobacterium sp. RN3S43, a bacterium isolated from saline soil.</title>
        <authorList>
            <person name="Sun J.-Q."/>
        </authorList>
    </citation>
    <scope>NUCLEOTIDE SEQUENCE [LARGE SCALE GENOMIC DNA]</scope>
    <source>
        <strain evidence="8 9">RN3S43</strain>
    </source>
</reference>
<evidence type="ECO:0000256" key="7">
    <source>
        <dbReference type="SAM" id="Phobius"/>
    </source>
</evidence>
<protein>
    <submittedName>
        <fullName evidence="8">FUSC family protein</fullName>
    </submittedName>
</protein>